<dbReference type="OrthoDB" id="3265734at2759"/>
<keyword evidence="2" id="KW-0472">Membrane</keyword>
<evidence type="ECO:0000256" key="2">
    <source>
        <dbReference type="SAM" id="Phobius"/>
    </source>
</evidence>
<keyword evidence="2" id="KW-1133">Transmembrane helix</keyword>
<sequence length="307" mass="32769">MSTETQKFDDTDPAIAYSQGWGRFGSGSEYNTTTTLSVKAEETATLAFKGSSVSVYGTTPAIGNVLASASYSIDDDIRIIQTSPKVTANVYQSLFFQSPTLPEANHTLVITTLAEGAYYWLDFITVTRAIHPTNSSVGFPPSPTPSSSQSTTLSIASASAPAVSATTTPTPSPPPKQPNTLAITAGVLGAVIVILLVSSIGAYLLRKWNKRILLQKWIEGLPVHFEHSTTGATGFCSATQSRHHGRECITPFIDSSRDNLPMAAHLTKVMPGSEPILTSGTTPTQRSTPHGHDQEPLDSPPEYFQRG</sequence>
<evidence type="ECO:0000313" key="3">
    <source>
        <dbReference type="EMBL" id="CAA7269959.1"/>
    </source>
</evidence>
<organism evidence="3 4">
    <name type="scientific">Cyclocybe aegerita</name>
    <name type="common">Black poplar mushroom</name>
    <name type="synonym">Agrocybe aegerita</name>
    <dbReference type="NCBI Taxonomy" id="1973307"/>
    <lineage>
        <taxon>Eukaryota</taxon>
        <taxon>Fungi</taxon>
        <taxon>Dikarya</taxon>
        <taxon>Basidiomycota</taxon>
        <taxon>Agaricomycotina</taxon>
        <taxon>Agaricomycetes</taxon>
        <taxon>Agaricomycetidae</taxon>
        <taxon>Agaricales</taxon>
        <taxon>Agaricineae</taxon>
        <taxon>Bolbitiaceae</taxon>
        <taxon>Cyclocybe</taxon>
    </lineage>
</organism>
<dbReference type="EMBL" id="CACVBS010000083">
    <property type="protein sequence ID" value="CAA7269959.1"/>
    <property type="molecule type" value="Genomic_DNA"/>
</dbReference>
<dbReference type="AlphaFoldDB" id="A0A8S0VUB8"/>
<protein>
    <submittedName>
        <fullName evidence="3">Uncharacterized protein</fullName>
    </submittedName>
</protein>
<dbReference type="Proteomes" id="UP000467700">
    <property type="component" value="Unassembled WGS sequence"/>
</dbReference>
<accession>A0A8S0VUB8</accession>
<reference evidence="3 4" key="1">
    <citation type="submission" date="2020-01" db="EMBL/GenBank/DDBJ databases">
        <authorList>
            <person name="Gupta K D."/>
        </authorList>
    </citation>
    <scope>NUCLEOTIDE SEQUENCE [LARGE SCALE GENOMIC DNA]</scope>
</reference>
<evidence type="ECO:0000313" key="4">
    <source>
        <dbReference type="Proteomes" id="UP000467700"/>
    </source>
</evidence>
<feature type="transmembrane region" description="Helical" evidence="2">
    <location>
        <begin position="181"/>
        <end position="205"/>
    </location>
</feature>
<keyword evidence="2" id="KW-0812">Transmembrane</keyword>
<gene>
    <name evidence="3" type="ORF">AAE3_LOCUS12225</name>
</gene>
<feature type="compositionally biased region" description="Polar residues" evidence="1">
    <location>
        <begin position="276"/>
        <end position="288"/>
    </location>
</feature>
<proteinExistence type="predicted"/>
<feature type="region of interest" description="Disordered" evidence="1">
    <location>
        <begin position="271"/>
        <end position="307"/>
    </location>
</feature>
<keyword evidence="4" id="KW-1185">Reference proteome</keyword>
<dbReference type="Gene3D" id="2.60.120.260">
    <property type="entry name" value="Galactose-binding domain-like"/>
    <property type="match status" value="1"/>
</dbReference>
<comment type="caution">
    <text evidence="3">The sequence shown here is derived from an EMBL/GenBank/DDBJ whole genome shotgun (WGS) entry which is preliminary data.</text>
</comment>
<name>A0A8S0VUB8_CYCAE</name>
<evidence type="ECO:0000256" key="1">
    <source>
        <dbReference type="SAM" id="MobiDB-lite"/>
    </source>
</evidence>